<dbReference type="SUPFAM" id="SSF56024">
    <property type="entry name" value="Phospholipase D/nuclease"/>
    <property type="match status" value="1"/>
</dbReference>
<evidence type="ECO:0000313" key="3">
    <source>
        <dbReference type="EMBL" id="SCG85999.1"/>
    </source>
</evidence>
<feature type="transmembrane region" description="Helical" evidence="2">
    <location>
        <begin position="31"/>
        <end position="52"/>
    </location>
</feature>
<dbReference type="KEGG" id="mcub:MCBB_1443"/>
<organism evidence="3 4">
    <name type="scientific">Methanobacterium congolense</name>
    <dbReference type="NCBI Taxonomy" id="118062"/>
    <lineage>
        <taxon>Archaea</taxon>
        <taxon>Methanobacteriati</taxon>
        <taxon>Methanobacteriota</taxon>
        <taxon>Methanomada group</taxon>
        <taxon>Methanobacteria</taxon>
        <taxon>Methanobacteriales</taxon>
        <taxon>Methanobacteriaceae</taxon>
        <taxon>Methanobacterium</taxon>
    </lineage>
</organism>
<feature type="transmembrane region" description="Helical" evidence="2">
    <location>
        <begin position="5"/>
        <end position="25"/>
    </location>
</feature>
<sequence length="460" mass="51691">MINLLVTVFGGLLAVGGLYLMYLGFATPPSFLFFFAGLCCFVLGFLIVIMFASRVNLSKPKKQATPRKAPVKKPEKLFKDQDKKVVLEEITKNIKTESPKKPSPVKPKPAVKPITADKPAAKAKPDVKPKAADKPEVKPKPAVRKPIKPAKKAKPEERADPSNQPYMKRAAEASKTKEAMEKTGDPAFKPVKHAKKDTEVPGPVPVKKSSEAPKTEVGKIKPVPKMDKVKPTPKPQVKPKSVVKPQVKSVPAKNLKPHKSRIHRSKKEEEDDEFVKNRLNRLKQNYIQNAKDLESLIDERLDSFKGTLDQLKSESQEPSIIWSFDASDVQDALKETISKSEKRILMMYPWVRNIDVSVLKKFMDTESRMIIQEASLDDETSVELIKLLLDNDVSIRTMPHVHTVAVVSDESNGLIISTDPIYESFEVGVVYKDQKSIEEIERLFEDAWSISKNINLEKKQ</sequence>
<keyword evidence="2" id="KW-0812">Transmembrane</keyword>
<keyword evidence="4" id="KW-1185">Reference proteome</keyword>
<feature type="compositionally biased region" description="Low complexity" evidence="1">
    <location>
        <begin position="238"/>
        <end position="251"/>
    </location>
</feature>
<dbReference type="EMBL" id="LT607756">
    <property type="protein sequence ID" value="SCG85999.1"/>
    <property type="molecule type" value="Genomic_DNA"/>
</dbReference>
<dbReference type="RefSeq" id="WP_071907108.1">
    <property type="nucleotide sequence ID" value="NZ_LT607756.1"/>
</dbReference>
<evidence type="ECO:0000256" key="1">
    <source>
        <dbReference type="SAM" id="MobiDB-lite"/>
    </source>
</evidence>
<dbReference type="Proteomes" id="UP000094707">
    <property type="component" value="Chromosome I"/>
</dbReference>
<feature type="compositionally biased region" description="Basic and acidic residues" evidence="1">
    <location>
        <begin position="119"/>
        <end position="139"/>
    </location>
</feature>
<feature type="compositionally biased region" description="Basic and acidic residues" evidence="1">
    <location>
        <begin position="169"/>
        <end position="184"/>
    </location>
</feature>
<reference evidence="3 4" key="1">
    <citation type="submission" date="2016-08" db="EMBL/GenBank/DDBJ databases">
        <authorList>
            <person name="Seilhamer J.J."/>
        </authorList>
    </citation>
    <scope>NUCLEOTIDE SEQUENCE [LARGE SCALE GENOMIC DNA]</scope>
    <source>
        <strain evidence="3">Buetzberg</strain>
    </source>
</reference>
<dbReference type="AlphaFoldDB" id="A0A1D3L399"/>
<keyword evidence="2" id="KW-0472">Membrane</keyword>
<feature type="compositionally biased region" description="Basic residues" evidence="1">
    <location>
        <begin position="141"/>
        <end position="152"/>
    </location>
</feature>
<name>A0A1D3L399_9EURY</name>
<evidence type="ECO:0000256" key="2">
    <source>
        <dbReference type="SAM" id="Phobius"/>
    </source>
</evidence>
<protein>
    <submittedName>
        <fullName evidence="3">Uncharacterized protein</fullName>
    </submittedName>
</protein>
<keyword evidence="2" id="KW-1133">Transmembrane helix</keyword>
<evidence type="ECO:0000313" key="4">
    <source>
        <dbReference type="Proteomes" id="UP000094707"/>
    </source>
</evidence>
<dbReference type="PATRIC" id="fig|129848.4.peg.1470"/>
<gene>
    <name evidence="3" type="ORF">MCBB_1443</name>
</gene>
<feature type="compositionally biased region" description="Basic and acidic residues" evidence="1">
    <location>
        <begin position="208"/>
        <end position="230"/>
    </location>
</feature>
<accession>A0A1D3L399</accession>
<feature type="region of interest" description="Disordered" evidence="1">
    <location>
        <begin position="91"/>
        <end position="269"/>
    </location>
</feature>
<dbReference type="OrthoDB" id="81962at2157"/>
<dbReference type="GeneID" id="30412284"/>
<feature type="compositionally biased region" description="Basic residues" evidence="1">
    <location>
        <begin position="255"/>
        <end position="265"/>
    </location>
</feature>
<proteinExistence type="predicted"/>
<feature type="compositionally biased region" description="Basic and acidic residues" evidence="1">
    <location>
        <begin position="91"/>
        <end position="100"/>
    </location>
</feature>
<dbReference type="STRING" id="118062.MCBB_1443"/>